<name>A0AA39GY25_9BILA</name>
<dbReference type="GO" id="GO:0004722">
    <property type="term" value="F:protein serine/threonine phosphatase activity"/>
    <property type="evidence" value="ECO:0007669"/>
    <property type="project" value="UniProtKB-EC"/>
</dbReference>
<dbReference type="EC" id="3.1.3.16" evidence="5"/>
<organism evidence="8 9">
    <name type="scientific">Steinernema hermaphroditum</name>
    <dbReference type="NCBI Taxonomy" id="289476"/>
    <lineage>
        <taxon>Eukaryota</taxon>
        <taxon>Metazoa</taxon>
        <taxon>Ecdysozoa</taxon>
        <taxon>Nematoda</taxon>
        <taxon>Chromadorea</taxon>
        <taxon>Rhabditida</taxon>
        <taxon>Tylenchina</taxon>
        <taxon>Panagrolaimomorpha</taxon>
        <taxon>Strongyloidoidea</taxon>
        <taxon>Steinernematidae</taxon>
        <taxon>Steinernema</taxon>
    </lineage>
</organism>
<evidence type="ECO:0000256" key="3">
    <source>
        <dbReference type="ARBA" id="ARBA00022801"/>
    </source>
</evidence>
<dbReference type="PANTHER" id="PTHR45619">
    <property type="entry name" value="SERINE/THREONINE-PROTEIN PHOSPHATASE PP2A-RELATED"/>
    <property type="match status" value="1"/>
</dbReference>
<dbReference type="InterPro" id="IPR006186">
    <property type="entry name" value="Ser/Thr-sp_prot-phosphatase"/>
</dbReference>
<dbReference type="PRINTS" id="PR00114">
    <property type="entry name" value="STPHPHTASE"/>
</dbReference>
<evidence type="ECO:0000313" key="8">
    <source>
        <dbReference type="EMBL" id="KAK0395216.1"/>
    </source>
</evidence>
<keyword evidence="6" id="KW-1133">Transmembrane helix</keyword>
<reference evidence="8" key="1">
    <citation type="submission" date="2023-06" db="EMBL/GenBank/DDBJ databases">
        <title>Genomic analysis of the entomopathogenic nematode Steinernema hermaphroditum.</title>
        <authorList>
            <person name="Schwarz E.M."/>
            <person name="Heppert J.K."/>
            <person name="Baniya A."/>
            <person name="Schwartz H.T."/>
            <person name="Tan C.-H."/>
            <person name="Antoshechkin I."/>
            <person name="Sternberg P.W."/>
            <person name="Goodrich-Blair H."/>
            <person name="Dillman A.R."/>
        </authorList>
    </citation>
    <scope>NUCLEOTIDE SEQUENCE</scope>
    <source>
        <strain evidence="8">PS9179</strain>
        <tissue evidence="8">Whole animal</tissue>
    </source>
</reference>
<keyword evidence="3 5" id="KW-0378">Hydrolase</keyword>
<dbReference type="GO" id="GO:0046872">
    <property type="term" value="F:metal ion binding"/>
    <property type="evidence" value="ECO:0007669"/>
    <property type="project" value="UniProtKB-KW"/>
</dbReference>
<dbReference type="Pfam" id="PF00149">
    <property type="entry name" value="Metallophos"/>
    <property type="match status" value="1"/>
</dbReference>
<comment type="similarity">
    <text evidence="5">Belongs to the PPP phosphatase family.</text>
</comment>
<comment type="cofactor">
    <cofactor evidence="1">
        <name>Mn(2+)</name>
        <dbReference type="ChEBI" id="CHEBI:29035"/>
    </cofactor>
</comment>
<feature type="domain" description="Serine/threonine specific protein phosphatases" evidence="7">
    <location>
        <begin position="144"/>
        <end position="149"/>
    </location>
</feature>
<evidence type="ECO:0000256" key="1">
    <source>
        <dbReference type="ARBA" id="ARBA00001936"/>
    </source>
</evidence>
<gene>
    <name evidence="8" type="ORF">QR680_001179</name>
</gene>
<dbReference type="SMART" id="SM00156">
    <property type="entry name" value="PP2Ac"/>
    <property type="match status" value="1"/>
</dbReference>
<keyword evidence="9" id="KW-1185">Reference proteome</keyword>
<evidence type="ECO:0000313" key="9">
    <source>
        <dbReference type="Proteomes" id="UP001175271"/>
    </source>
</evidence>
<evidence type="ECO:0000259" key="7">
    <source>
        <dbReference type="PROSITE" id="PS00125"/>
    </source>
</evidence>
<dbReference type="InterPro" id="IPR004843">
    <property type="entry name" value="Calcineurin-like_PHP"/>
</dbReference>
<dbReference type="PROSITE" id="PS00125">
    <property type="entry name" value="SER_THR_PHOSPHATASE"/>
    <property type="match status" value="1"/>
</dbReference>
<evidence type="ECO:0000256" key="4">
    <source>
        <dbReference type="ARBA" id="ARBA00023211"/>
    </source>
</evidence>
<proteinExistence type="inferred from homology"/>
<comment type="catalytic activity">
    <reaction evidence="5">
        <text>O-phospho-L-threonyl-[protein] + H2O = L-threonyl-[protein] + phosphate</text>
        <dbReference type="Rhea" id="RHEA:47004"/>
        <dbReference type="Rhea" id="RHEA-COMP:11060"/>
        <dbReference type="Rhea" id="RHEA-COMP:11605"/>
        <dbReference type="ChEBI" id="CHEBI:15377"/>
        <dbReference type="ChEBI" id="CHEBI:30013"/>
        <dbReference type="ChEBI" id="CHEBI:43474"/>
        <dbReference type="ChEBI" id="CHEBI:61977"/>
        <dbReference type="EC" id="3.1.3.16"/>
    </reaction>
</comment>
<keyword evidence="6" id="KW-0812">Transmembrane</keyword>
<dbReference type="Gene3D" id="3.60.21.10">
    <property type="match status" value="1"/>
</dbReference>
<accession>A0AA39GY25</accession>
<protein>
    <recommendedName>
        <fullName evidence="5">Serine/threonine-protein phosphatase</fullName>
        <ecNumber evidence="5">3.1.3.16</ecNumber>
    </recommendedName>
</protein>
<keyword evidence="6" id="KW-0472">Membrane</keyword>
<dbReference type="InterPro" id="IPR047129">
    <property type="entry name" value="PPA2-like"/>
</dbReference>
<dbReference type="Proteomes" id="UP001175271">
    <property type="component" value="Unassembled WGS sequence"/>
</dbReference>
<evidence type="ECO:0000256" key="5">
    <source>
        <dbReference type="RuleBase" id="RU004273"/>
    </source>
</evidence>
<keyword evidence="4" id="KW-0464">Manganese</keyword>
<feature type="transmembrane region" description="Helical" evidence="6">
    <location>
        <begin position="370"/>
        <end position="388"/>
    </location>
</feature>
<dbReference type="SUPFAM" id="SSF56300">
    <property type="entry name" value="Metallo-dependent phosphatases"/>
    <property type="match status" value="1"/>
</dbReference>
<sequence length="403" mass="45433">MTAAVEKPRMPKLFSLYGPTKLALTDSNSYITAGDTVVDPDAWLEQVKQCRYLPEDHMRILCRLVRDRLATMANVVSLQSPITICGDIHGQFFDLLKLLEASGEPPHVQLLFLGDYVDRGKFSLETITLLFCLFVRYPSHVTLLRGNHETRRVSHTYGFYQEVERKYGGLAVWRDCCEAFDLMPFAALIDDRVLAIHGGLSPEVRTVDMMHELRRDMEVPNGGALCDLLWSDPDESIDGWGLSTRGAGFLFGKTPVDNFVEENSIDLICRSHQLVMEGFMECFDKKLCTVWSAPNYTNRVENKACVLRIDGSRSPEPVFFEAHPLKEEQFGIHVLDMLATVLSIGEFCMLLAATMQALVSIVNPKIKNTVATLFFVLPVSIIVPFFIAKVHNDEAIKREAIDH</sequence>
<comment type="caution">
    <text evidence="8">The sequence shown here is derived from an EMBL/GenBank/DDBJ whole genome shotgun (WGS) entry which is preliminary data.</text>
</comment>
<keyword evidence="2" id="KW-0479">Metal-binding</keyword>
<evidence type="ECO:0000256" key="2">
    <source>
        <dbReference type="ARBA" id="ARBA00022723"/>
    </source>
</evidence>
<dbReference type="EMBL" id="JAUCMV010000005">
    <property type="protein sequence ID" value="KAK0395216.1"/>
    <property type="molecule type" value="Genomic_DNA"/>
</dbReference>
<dbReference type="AlphaFoldDB" id="A0AA39GY25"/>
<dbReference type="InterPro" id="IPR029052">
    <property type="entry name" value="Metallo-depent_PP-like"/>
</dbReference>
<evidence type="ECO:0000256" key="6">
    <source>
        <dbReference type="SAM" id="Phobius"/>
    </source>
</evidence>
<feature type="transmembrane region" description="Helical" evidence="6">
    <location>
        <begin position="334"/>
        <end position="358"/>
    </location>
</feature>